<dbReference type="Proteomes" id="UP001497444">
    <property type="component" value="Chromosome 9"/>
</dbReference>
<evidence type="ECO:0000256" key="1">
    <source>
        <dbReference type="SAM" id="MobiDB-lite"/>
    </source>
</evidence>
<name>A0ABP0XHZ5_9BRYO</name>
<reference evidence="2" key="1">
    <citation type="submission" date="2024-02" db="EMBL/GenBank/DDBJ databases">
        <authorList>
            <consortium name="ELIXIR-Norway"/>
            <consortium name="Elixir Norway"/>
        </authorList>
    </citation>
    <scope>NUCLEOTIDE SEQUENCE</scope>
</reference>
<keyword evidence="3" id="KW-1185">Reference proteome</keyword>
<proteinExistence type="predicted"/>
<sequence>MVIVGRAGGNYRLNSGGGDNRWTGKTFVRKSCFSTAAAPAQRSLLRHRSSLHRQDDDNKSLLLHRSSVHRGSHRRRRRSCCLLFSVNNEEDNTKESQDFHTERKARWFSYLMILRSRKKTNY</sequence>
<protein>
    <submittedName>
        <fullName evidence="2">Uncharacterized protein</fullName>
    </submittedName>
</protein>
<evidence type="ECO:0000313" key="3">
    <source>
        <dbReference type="Proteomes" id="UP001497444"/>
    </source>
</evidence>
<feature type="compositionally biased region" description="Basic residues" evidence="1">
    <location>
        <begin position="66"/>
        <end position="76"/>
    </location>
</feature>
<feature type="region of interest" description="Disordered" evidence="1">
    <location>
        <begin position="49"/>
        <end position="76"/>
    </location>
</feature>
<gene>
    <name evidence="2" type="ORF">CSSPJE1EN1_LOCUS24226</name>
</gene>
<evidence type="ECO:0000313" key="2">
    <source>
        <dbReference type="EMBL" id="CAK9278748.1"/>
    </source>
</evidence>
<dbReference type="EMBL" id="OZ020104">
    <property type="protein sequence ID" value="CAK9278748.1"/>
    <property type="molecule type" value="Genomic_DNA"/>
</dbReference>
<organism evidence="2 3">
    <name type="scientific">Sphagnum jensenii</name>
    <dbReference type="NCBI Taxonomy" id="128206"/>
    <lineage>
        <taxon>Eukaryota</taxon>
        <taxon>Viridiplantae</taxon>
        <taxon>Streptophyta</taxon>
        <taxon>Embryophyta</taxon>
        <taxon>Bryophyta</taxon>
        <taxon>Sphagnophytina</taxon>
        <taxon>Sphagnopsida</taxon>
        <taxon>Sphagnales</taxon>
        <taxon>Sphagnaceae</taxon>
        <taxon>Sphagnum</taxon>
    </lineage>
</organism>
<accession>A0ABP0XHZ5</accession>